<protein>
    <recommendedName>
        <fullName evidence="11">NB-ARC domain-containing disease resistance protein</fullName>
    </recommendedName>
</protein>
<dbReference type="Pfam" id="PF23559">
    <property type="entry name" value="WHD_DRP"/>
    <property type="match status" value="1"/>
</dbReference>
<dbReference type="InterPro" id="IPR038005">
    <property type="entry name" value="RX-like_CC"/>
</dbReference>
<dbReference type="EMBL" id="JAJFAZ020000003">
    <property type="protein sequence ID" value="KAI5337362.1"/>
    <property type="molecule type" value="Genomic_DNA"/>
</dbReference>
<evidence type="ECO:0000259" key="7">
    <source>
        <dbReference type="Pfam" id="PF23559"/>
    </source>
</evidence>
<feature type="domain" description="Disease resistance R13L4/SHOC-2-like LRR" evidence="8">
    <location>
        <begin position="550"/>
        <end position="743"/>
    </location>
</feature>
<dbReference type="Gene3D" id="3.80.10.10">
    <property type="entry name" value="Ribonuclease Inhibitor"/>
    <property type="match status" value="1"/>
</dbReference>
<dbReference type="SUPFAM" id="SSF52058">
    <property type="entry name" value="L domain-like"/>
    <property type="match status" value="1"/>
</dbReference>
<name>A0AAD4W7L2_PRUDU</name>
<dbReference type="GO" id="GO:0006952">
    <property type="term" value="P:defense response"/>
    <property type="evidence" value="ECO:0007669"/>
    <property type="project" value="UniProtKB-KW"/>
</dbReference>
<dbReference type="InterPro" id="IPR041118">
    <property type="entry name" value="Rx_N"/>
</dbReference>
<dbReference type="InterPro" id="IPR027417">
    <property type="entry name" value="P-loop_NTPase"/>
</dbReference>
<dbReference type="InterPro" id="IPR032675">
    <property type="entry name" value="LRR_dom_sf"/>
</dbReference>
<dbReference type="CDD" id="cd14798">
    <property type="entry name" value="RX-CC_like"/>
    <property type="match status" value="1"/>
</dbReference>
<dbReference type="GO" id="GO:0043531">
    <property type="term" value="F:ADP binding"/>
    <property type="evidence" value="ECO:0007669"/>
    <property type="project" value="InterPro"/>
</dbReference>
<reference evidence="9 10" key="1">
    <citation type="journal article" date="2022" name="G3 (Bethesda)">
        <title>Whole-genome sequence and methylome profiling of the almond [Prunus dulcis (Mill.) D.A. Webb] cultivar 'Nonpareil'.</title>
        <authorList>
            <person name="D'Amico-Willman K.M."/>
            <person name="Ouma W.Z."/>
            <person name="Meulia T."/>
            <person name="Sideli G.M."/>
            <person name="Gradziel T.M."/>
            <person name="Fresnedo-Ramirez J."/>
        </authorList>
    </citation>
    <scope>NUCLEOTIDE SEQUENCE [LARGE SCALE GENOMIC DNA]</scope>
    <source>
        <strain evidence="9">Clone GOH B32 T37-40</strain>
    </source>
</reference>
<dbReference type="InterPro" id="IPR036388">
    <property type="entry name" value="WH-like_DNA-bd_sf"/>
</dbReference>
<feature type="domain" description="NB-ARC" evidence="5">
    <location>
        <begin position="178"/>
        <end position="351"/>
    </location>
</feature>
<evidence type="ECO:0000259" key="8">
    <source>
        <dbReference type="Pfam" id="PF23598"/>
    </source>
</evidence>
<comment type="caution">
    <text evidence="9">The sequence shown here is derived from an EMBL/GenBank/DDBJ whole genome shotgun (WGS) entry which is preliminary data.</text>
</comment>
<proteinExistence type="predicted"/>
<dbReference type="InterPro" id="IPR055414">
    <property type="entry name" value="LRR_R13L4/SHOC2-like"/>
</dbReference>
<evidence type="ECO:0000313" key="9">
    <source>
        <dbReference type="EMBL" id="KAI5337362.1"/>
    </source>
</evidence>
<gene>
    <name evidence="9" type="ORF">L3X38_016633</name>
</gene>
<evidence type="ECO:0000259" key="5">
    <source>
        <dbReference type="Pfam" id="PF00931"/>
    </source>
</evidence>
<dbReference type="InterPro" id="IPR058922">
    <property type="entry name" value="WHD_DRP"/>
</dbReference>
<keyword evidence="3" id="KW-0611">Plant defense</keyword>
<dbReference type="Pfam" id="PF18052">
    <property type="entry name" value="Rx_N"/>
    <property type="match status" value="1"/>
</dbReference>
<dbReference type="GO" id="GO:0005524">
    <property type="term" value="F:ATP binding"/>
    <property type="evidence" value="ECO:0007669"/>
    <property type="project" value="UniProtKB-KW"/>
</dbReference>
<dbReference type="FunFam" id="3.40.50.300:FF:001091">
    <property type="entry name" value="Probable disease resistance protein At1g61300"/>
    <property type="match status" value="1"/>
</dbReference>
<evidence type="ECO:0000256" key="1">
    <source>
        <dbReference type="ARBA" id="ARBA00022737"/>
    </source>
</evidence>
<evidence type="ECO:0008006" key="11">
    <source>
        <dbReference type="Google" id="ProtNLM"/>
    </source>
</evidence>
<dbReference type="Pfam" id="PF23598">
    <property type="entry name" value="LRR_14"/>
    <property type="match status" value="1"/>
</dbReference>
<feature type="domain" description="Disease resistance protein winged helix" evidence="7">
    <location>
        <begin position="435"/>
        <end position="505"/>
    </location>
</feature>
<evidence type="ECO:0000256" key="4">
    <source>
        <dbReference type="ARBA" id="ARBA00022840"/>
    </source>
</evidence>
<dbReference type="Proteomes" id="UP001054821">
    <property type="component" value="Chromosome 3"/>
</dbReference>
<dbReference type="Gene3D" id="1.20.5.4130">
    <property type="match status" value="1"/>
</dbReference>
<dbReference type="GO" id="GO:0051707">
    <property type="term" value="P:response to other organism"/>
    <property type="evidence" value="ECO:0007669"/>
    <property type="project" value="UniProtKB-ARBA"/>
</dbReference>
<dbReference type="InterPro" id="IPR042197">
    <property type="entry name" value="Apaf_helical"/>
</dbReference>
<sequence length="810" mass="92525">MAEALISMLIEQLASIIQQEVRLVVGVKKEVAKLTSNFKDIEVVLENAEERQVKEVGVRQWLERLKDVSYEMDDVLDLWSTEILKQQIQQQEKAAGNAGSTSTTKKVCFCIPAPWFCFGRQVVLCHDIALKIQELNEKLALIASERQKYEFQYTKRGIEQIVRQKSSSFVGKTFGRVDEKDKVVEKLVSGSGQGGETCLVIPITGMGGIGKTTLAQLAYNDEKVQAHFNTRIWVCVPGPFDEIKIAKAIIEGLKKETLASNELQTLKSIIHESVKGKKFLIVLDDVWNQDYRKWEQLKLPLQNGAVGSRILVTTRKEEVARMVGAHHMVNLEVLSEENCWALFYHIALANREKNESKVLEFVGKEIVKKCKGLPLLAKTMGGLMCYKKTKKEWEDVLNSKIWKLDVVEEQVFQPLLLSYYDLAPAIKRCLLYCVIFPKDYEIAKDELIELWMSQNYLNSIENKEKEVVGKIYFDNLVTRSFFQEFKEDELGNIMGCKMHDVVHDFLQFLTKNECLVSEAEGGNNKRIMEFDGYKKVRHLTLMFAPEEVPNEVGELVHLRYLNLSENFGLMKLPNTMCNLINLQTLRLIRCWALERLPEGMGKLINLQHLHVIGCVDLKLPKGIARLTSLQTLDEVCIHGDDDIDNNKEALFELSDLRNMDKLRGSFLIWFGKDLKDTRQAKEAHLVNKNCLVSLELSFFFNTWQPNPIQEETLNALQPPPNLESLSIVRTLPNFLRNTPLKELVIDGNYLLYSPAPIAQGCRKGKGERPKISHIPNIEVHKEFVQKDGVYQIDDDEMPSAAFTSYSGNVY</sequence>
<dbReference type="Gene3D" id="1.10.10.10">
    <property type="entry name" value="Winged helix-like DNA-binding domain superfamily/Winged helix DNA-binding domain"/>
    <property type="match status" value="1"/>
</dbReference>
<evidence type="ECO:0000256" key="3">
    <source>
        <dbReference type="ARBA" id="ARBA00022821"/>
    </source>
</evidence>
<keyword evidence="10" id="KW-1185">Reference proteome</keyword>
<dbReference type="Gene3D" id="3.40.50.300">
    <property type="entry name" value="P-loop containing nucleotide triphosphate hydrolases"/>
    <property type="match status" value="1"/>
</dbReference>
<keyword evidence="2" id="KW-0547">Nucleotide-binding</keyword>
<dbReference type="Gene3D" id="1.10.8.430">
    <property type="entry name" value="Helical domain of apoptotic protease-activating factors"/>
    <property type="match status" value="1"/>
</dbReference>
<dbReference type="InterPro" id="IPR002182">
    <property type="entry name" value="NB-ARC"/>
</dbReference>
<accession>A0AAD4W7L2</accession>
<dbReference type="FunFam" id="1.10.10.10:FF:000322">
    <property type="entry name" value="Probable disease resistance protein At1g63360"/>
    <property type="match status" value="1"/>
</dbReference>
<keyword evidence="1" id="KW-0677">Repeat</keyword>
<feature type="domain" description="Disease resistance N-terminal" evidence="6">
    <location>
        <begin position="6"/>
        <end position="93"/>
    </location>
</feature>
<evidence type="ECO:0000256" key="2">
    <source>
        <dbReference type="ARBA" id="ARBA00022741"/>
    </source>
</evidence>
<dbReference type="PANTHER" id="PTHR36766:SF40">
    <property type="entry name" value="DISEASE RESISTANCE PROTEIN RGA3"/>
    <property type="match status" value="1"/>
</dbReference>
<organism evidence="9 10">
    <name type="scientific">Prunus dulcis</name>
    <name type="common">Almond</name>
    <name type="synonym">Amygdalus dulcis</name>
    <dbReference type="NCBI Taxonomy" id="3755"/>
    <lineage>
        <taxon>Eukaryota</taxon>
        <taxon>Viridiplantae</taxon>
        <taxon>Streptophyta</taxon>
        <taxon>Embryophyta</taxon>
        <taxon>Tracheophyta</taxon>
        <taxon>Spermatophyta</taxon>
        <taxon>Magnoliopsida</taxon>
        <taxon>eudicotyledons</taxon>
        <taxon>Gunneridae</taxon>
        <taxon>Pentapetalae</taxon>
        <taxon>rosids</taxon>
        <taxon>fabids</taxon>
        <taxon>Rosales</taxon>
        <taxon>Rosaceae</taxon>
        <taxon>Amygdaloideae</taxon>
        <taxon>Amygdaleae</taxon>
        <taxon>Prunus</taxon>
    </lineage>
</organism>
<dbReference type="Pfam" id="PF00931">
    <property type="entry name" value="NB-ARC"/>
    <property type="match status" value="1"/>
</dbReference>
<dbReference type="SUPFAM" id="SSF52540">
    <property type="entry name" value="P-loop containing nucleoside triphosphate hydrolases"/>
    <property type="match status" value="1"/>
</dbReference>
<evidence type="ECO:0000313" key="10">
    <source>
        <dbReference type="Proteomes" id="UP001054821"/>
    </source>
</evidence>
<dbReference type="PANTHER" id="PTHR36766">
    <property type="entry name" value="PLANT BROAD-SPECTRUM MILDEW RESISTANCE PROTEIN RPW8"/>
    <property type="match status" value="1"/>
</dbReference>
<keyword evidence="4" id="KW-0067">ATP-binding</keyword>
<evidence type="ECO:0000259" key="6">
    <source>
        <dbReference type="Pfam" id="PF18052"/>
    </source>
</evidence>
<dbReference type="PRINTS" id="PR00364">
    <property type="entry name" value="DISEASERSIST"/>
</dbReference>
<dbReference type="AlphaFoldDB" id="A0AAD4W7L2"/>